<keyword evidence="4" id="KW-1185">Reference proteome</keyword>
<dbReference type="Proteomes" id="UP000756132">
    <property type="component" value="Chromosome 10"/>
</dbReference>
<reference evidence="3" key="2">
    <citation type="journal article" date="2022" name="Microb. Genom.">
        <title>A chromosome-scale genome assembly of the tomato pathogen Cladosporium fulvum reveals a compartmentalized genome architecture and the presence of a dispensable chromosome.</title>
        <authorList>
            <person name="Zaccaron A.Z."/>
            <person name="Chen L.H."/>
            <person name="Samaras A."/>
            <person name="Stergiopoulos I."/>
        </authorList>
    </citation>
    <scope>NUCLEOTIDE SEQUENCE</scope>
    <source>
        <strain evidence="3">Race5_Kim</strain>
    </source>
</reference>
<evidence type="ECO:0000313" key="3">
    <source>
        <dbReference type="EMBL" id="UJO22577.1"/>
    </source>
</evidence>
<dbReference type="PANTHER" id="PTHR42085">
    <property type="entry name" value="F-BOX DOMAIN-CONTAINING PROTEIN"/>
    <property type="match status" value="1"/>
</dbReference>
<dbReference type="KEGG" id="ffu:CLAFUR5_11860"/>
<keyword evidence="2" id="KW-1133">Transmembrane helix</keyword>
<dbReference type="OrthoDB" id="62952at2759"/>
<dbReference type="GeneID" id="71991738"/>
<keyword evidence="2" id="KW-0472">Membrane</keyword>
<name>A0A9Q8PHM7_PASFU</name>
<evidence type="ECO:0000313" key="4">
    <source>
        <dbReference type="Proteomes" id="UP000756132"/>
    </source>
</evidence>
<accession>A0A9Q8PHM7</accession>
<dbReference type="EMBL" id="CP090172">
    <property type="protein sequence ID" value="UJO22577.1"/>
    <property type="molecule type" value="Genomic_DNA"/>
</dbReference>
<feature type="transmembrane region" description="Helical" evidence="2">
    <location>
        <begin position="20"/>
        <end position="41"/>
    </location>
</feature>
<keyword evidence="2" id="KW-0812">Transmembrane</keyword>
<gene>
    <name evidence="3" type="ORF">CLAFUR5_11860</name>
</gene>
<sequence length="257" mass="29225">MTIAIASLSIVEREHKSQDFAHLFSSLLLITSIYSIPYYALYTTSKHDPMACKRKSESVAAAGPRKKQKTSTTTPPPKKTSPRLLTLPAEIRNRIYEYALIEHPNILITPAIREPPLLSANRQIRTEALGIYYSNLNIFILPIHSSDATLYLRWHTHLQSLGFDDMTSGLVRLSGTPRWENLFRWCKAVYQGGASMIRFKEDIRIKGQTTAMYHVVIAGLEIAKAGRESGLRWDVVEKLLGSLMYGVVEYDERWVEQ</sequence>
<feature type="region of interest" description="Disordered" evidence="1">
    <location>
        <begin position="53"/>
        <end position="82"/>
    </location>
</feature>
<organism evidence="3 4">
    <name type="scientific">Passalora fulva</name>
    <name type="common">Tomato leaf mold</name>
    <name type="synonym">Cladosporium fulvum</name>
    <dbReference type="NCBI Taxonomy" id="5499"/>
    <lineage>
        <taxon>Eukaryota</taxon>
        <taxon>Fungi</taxon>
        <taxon>Dikarya</taxon>
        <taxon>Ascomycota</taxon>
        <taxon>Pezizomycotina</taxon>
        <taxon>Dothideomycetes</taxon>
        <taxon>Dothideomycetidae</taxon>
        <taxon>Mycosphaerellales</taxon>
        <taxon>Mycosphaerellaceae</taxon>
        <taxon>Fulvia</taxon>
    </lineage>
</organism>
<dbReference type="RefSeq" id="XP_047766943.1">
    <property type="nucleotide sequence ID" value="XM_047911008.1"/>
</dbReference>
<protein>
    <submittedName>
        <fullName evidence="3">Uncharacterized protein</fullName>
    </submittedName>
</protein>
<evidence type="ECO:0000256" key="2">
    <source>
        <dbReference type="SAM" id="Phobius"/>
    </source>
</evidence>
<dbReference type="PANTHER" id="PTHR42085:SF2">
    <property type="entry name" value="F-BOX DOMAIN-CONTAINING PROTEIN"/>
    <property type="match status" value="1"/>
</dbReference>
<dbReference type="AlphaFoldDB" id="A0A9Q8PHM7"/>
<reference evidence="3" key="1">
    <citation type="submission" date="2021-12" db="EMBL/GenBank/DDBJ databases">
        <authorList>
            <person name="Zaccaron A."/>
            <person name="Stergiopoulos I."/>
        </authorList>
    </citation>
    <scope>NUCLEOTIDE SEQUENCE</scope>
    <source>
        <strain evidence="3">Race5_Kim</strain>
    </source>
</reference>
<proteinExistence type="predicted"/>
<dbReference type="InterPro" id="IPR038883">
    <property type="entry name" value="AN11006-like"/>
</dbReference>
<evidence type="ECO:0000256" key="1">
    <source>
        <dbReference type="SAM" id="MobiDB-lite"/>
    </source>
</evidence>